<dbReference type="PANTHER" id="PTHR39199">
    <property type="entry name" value="BLR5128 PROTEIN"/>
    <property type="match status" value="1"/>
</dbReference>
<dbReference type="Proteomes" id="UP000003994">
    <property type="component" value="Unassembled WGS sequence"/>
</dbReference>
<gene>
    <name evidence="2" type="ORF">HMPREF9241_00082</name>
</gene>
<dbReference type="eggNOG" id="COG3602">
    <property type="taxonomic scope" value="Bacteria"/>
</dbReference>
<dbReference type="STRING" id="883077.HMPREF9241_00082"/>
<dbReference type="Gene3D" id="3.30.2130.10">
    <property type="entry name" value="VC0802-like"/>
    <property type="match status" value="1"/>
</dbReference>
<dbReference type="AlphaFoldDB" id="K0YWX9"/>
<dbReference type="InterPro" id="IPR045865">
    <property type="entry name" value="ACT-like_dom_sf"/>
</dbReference>
<organism evidence="2 3">
    <name type="scientific">Schaalia turicensis ACS-279-V-Col4</name>
    <dbReference type="NCBI Taxonomy" id="883077"/>
    <lineage>
        <taxon>Bacteria</taxon>
        <taxon>Bacillati</taxon>
        <taxon>Actinomycetota</taxon>
        <taxon>Actinomycetes</taxon>
        <taxon>Actinomycetales</taxon>
        <taxon>Actinomycetaceae</taxon>
        <taxon>Schaalia</taxon>
    </lineage>
</organism>
<evidence type="ECO:0000259" key="1">
    <source>
        <dbReference type="Pfam" id="PF10000"/>
    </source>
</evidence>
<accession>K0YWX9</accession>
<proteinExistence type="predicted"/>
<dbReference type="PATRIC" id="fig|883077.3.peg.79"/>
<reference evidence="2 3" key="1">
    <citation type="submission" date="2012-07" db="EMBL/GenBank/DDBJ databases">
        <title>The Genome Sequence of Actinomyces turicensis ACS-279-V-COL4.</title>
        <authorList>
            <consortium name="The Broad Institute Genome Sequencing Platform"/>
            <person name="Earl A."/>
            <person name="Ward D."/>
            <person name="Feldgarden M."/>
            <person name="Gevers D."/>
            <person name="Saerens B."/>
            <person name="Vaneechoutte M."/>
            <person name="Walker B."/>
            <person name="Young S.K."/>
            <person name="Zeng Q."/>
            <person name="Gargeya S."/>
            <person name="Fitzgerald M."/>
            <person name="Haas B."/>
            <person name="Abouelleil A."/>
            <person name="Alvarado L."/>
            <person name="Arachchi H.M."/>
            <person name="Berlin A."/>
            <person name="Chapman S.B."/>
            <person name="Goldberg J."/>
            <person name="Griggs A."/>
            <person name="Gujja S."/>
            <person name="Hansen M."/>
            <person name="Howarth C."/>
            <person name="Imamovic A."/>
            <person name="Larimer J."/>
            <person name="McCowen C."/>
            <person name="Montmayeur A."/>
            <person name="Murphy C."/>
            <person name="Neiman D."/>
            <person name="Pearson M."/>
            <person name="Priest M."/>
            <person name="Roberts A."/>
            <person name="Saif S."/>
            <person name="Shea T."/>
            <person name="Sisk P."/>
            <person name="Sykes S."/>
            <person name="Wortman J."/>
            <person name="Nusbaum C."/>
            <person name="Birren B."/>
        </authorList>
    </citation>
    <scope>NUCLEOTIDE SEQUENCE [LARGE SCALE GENOMIC DNA]</scope>
    <source>
        <strain evidence="2 3">ACS-279-V-Col4</strain>
    </source>
</reference>
<dbReference type="SUPFAM" id="SSF55021">
    <property type="entry name" value="ACT-like"/>
    <property type="match status" value="2"/>
</dbReference>
<protein>
    <recommendedName>
        <fullName evidence="1">DUF2241 domain-containing protein</fullName>
    </recommendedName>
</protein>
<dbReference type="HOGENOM" id="CLU_113369_1_0_11"/>
<comment type="caution">
    <text evidence="2">The sequence shown here is derived from an EMBL/GenBank/DDBJ whole genome shotgun (WGS) entry which is preliminary data.</text>
</comment>
<name>K0YWX9_9ACTO</name>
<dbReference type="EMBL" id="AGWQ01000002">
    <property type="protein sequence ID" value="EJZ88221.1"/>
    <property type="molecule type" value="Genomic_DNA"/>
</dbReference>
<evidence type="ECO:0000313" key="2">
    <source>
        <dbReference type="EMBL" id="EJZ88221.1"/>
    </source>
</evidence>
<dbReference type="InterPro" id="IPR018717">
    <property type="entry name" value="DUF2241"/>
</dbReference>
<dbReference type="Pfam" id="PF10000">
    <property type="entry name" value="ACT_3"/>
    <property type="match status" value="1"/>
</dbReference>
<evidence type="ECO:0000313" key="3">
    <source>
        <dbReference type="Proteomes" id="UP000003994"/>
    </source>
</evidence>
<feature type="domain" description="DUF2241" evidence="1">
    <location>
        <begin position="14"/>
        <end position="72"/>
    </location>
</feature>
<sequence>MLSDSIYVMTETHALDQILATLDPTNAGEYVFAIVDEVPAGTHPFAVIRDEDKLTAVLPVDEAEAAGLPTEKRYAHIFLGLQADLDSIGITATIAQILSARSIAANPIACARHDHFFVQADRAQEAAALIADLGKNARGWLPNA</sequence>
<keyword evidence="3" id="KW-1185">Reference proteome</keyword>
<dbReference type="PANTHER" id="PTHR39199:SF1">
    <property type="entry name" value="BLR5128 PROTEIN"/>
    <property type="match status" value="1"/>
</dbReference>